<organism evidence="1">
    <name type="scientific">uncultured Thermomicrobiales bacterium</name>
    <dbReference type="NCBI Taxonomy" id="1645740"/>
    <lineage>
        <taxon>Bacteria</taxon>
        <taxon>Pseudomonadati</taxon>
        <taxon>Thermomicrobiota</taxon>
        <taxon>Thermomicrobia</taxon>
        <taxon>Thermomicrobiales</taxon>
        <taxon>environmental samples</taxon>
    </lineage>
</organism>
<accession>A0A6J4VC70</accession>
<name>A0A6J4VC70_9BACT</name>
<feature type="non-terminal residue" evidence="1">
    <location>
        <position position="38"/>
    </location>
</feature>
<reference evidence="1" key="1">
    <citation type="submission" date="2020-02" db="EMBL/GenBank/DDBJ databases">
        <authorList>
            <person name="Meier V. D."/>
        </authorList>
    </citation>
    <scope>NUCLEOTIDE SEQUENCE</scope>
    <source>
        <strain evidence="1">AVDCRST_MAG88</strain>
    </source>
</reference>
<evidence type="ECO:0000313" key="1">
    <source>
        <dbReference type="EMBL" id="CAA9571475.1"/>
    </source>
</evidence>
<dbReference type="EMBL" id="CADCWM010000599">
    <property type="protein sequence ID" value="CAA9571475.1"/>
    <property type="molecule type" value="Genomic_DNA"/>
</dbReference>
<protein>
    <submittedName>
        <fullName evidence="1">Uncharacterized protein</fullName>
    </submittedName>
</protein>
<proteinExistence type="predicted"/>
<sequence>WNKPRRNFPIRTKTAMIIARTRTSTPPSARVARGVPMS</sequence>
<gene>
    <name evidence="1" type="ORF">AVDCRST_MAG88-2373</name>
</gene>
<feature type="non-terminal residue" evidence="1">
    <location>
        <position position="1"/>
    </location>
</feature>
<dbReference type="AlphaFoldDB" id="A0A6J4VC70"/>